<dbReference type="Proteomes" id="UP000270034">
    <property type="component" value="Chromosome"/>
</dbReference>
<accession>A0A2Z5ZIU7</accession>
<dbReference type="KEGG" id="aot:AcetOri_orf02518"/>
<dbReference type="EMBL" id="AP018515">
    <property type="protein sequence ID" value="BBC80027.1"/>
    <property type="molecule type" value="Genomic_DNA"/>
</dbReference>
<dbReference type="AlphaFoldDB" id="A0A2Z5ZIU7"/>
<proteinExistence type="predicted"/>
<evidence type="ECO:0000313" key="2">
    <source>
        <dbReference type="Proteomes" id="UP000270034"/>
    </source>
</evidence>
<organism evidence="1 2">
    <name type="scientific">Acetobacter orientalis</name>
    <dbReference type="NCBI Taxonomy" id="146474"/>
    <lineage>
        <taxon>Bacteria</taxon>
        <taxon>Pseudomonadati</taxon>
        <taxon>Pseudomonadota</taxon>
        <taxon>Alphaproteobacteria</taxon>
        <taxon>Acetobacterales</taxon>
        <taxon>Acetobacteraceae</taxon>
        <taxon>Acetobacter</taxon>
    </lineage>
</organism>
<sequence>MLNLWWMENIFLNHYVKMIFGNGLCFYQGLNSYKISLEIQYIYYFI</sequence>
<reference evidence="1 2" key="1">
    <citation type="submission" date="2018-02" db="EMBL/GenBank/DDBJ databases">
        <title>Acetobacter orientalis genome.</title>
        <authorList>
            <person name="Nakashima N."/>
            <person name="Tamura T."/>
        </authorList>
    </citation>
    <scope>NUCLEOTIDE SEQUENCE [LARGE SCALE GENOMIC DNA]</scope>
    <source>
        <strain evidence="1 2">FAN1</strain>
    </source>
</reference>
<gene>
    <name evidence="1" type="ORF">AcetOrient_orf02518</name>
</gene>
<evidence type="ECO:0000313" key="1">
    <source>
        <dbReference type="EMBL" id="BBC80027.1"/>
    </source>
</evidence>
<protein>
    <submittedName>
        <fullName evidence="1">Uncharacterized protein</fullName>
    </submittedName>
</protein>
<name>A0A2Z5ZIU7_9PROT</name>